<organism evidence="2 3">
    <name type="scientific">Phytophthora fragariae</name>
    <dbReference type="NCBI Taxonomy" id="53985"/>
    <lineage>
        <taxon>Eukaryota</taxon>
        <taxon>Sar</taxon>
        <taxon>Stramenopiles</taxon>
        <taxon>Oomycota</taxon>
        <taxon>Peronosporomycetes</taxon>
        <taxon>Peronosporales</taxon>
        <taxon>Peronosporaceae</taxon>
        <taxon>Phytophthora</taxon>
    </lineage>
</organism>
<dbReference type="EMBL" id="QXGE01005232">
    <property type="protein sequence ID" value="KAE9268106.1"/>
    <property type="molecule type" value="Genomic_DNA"/>
</dbReference>
<evidence type="ECO:0000256" key="1">
    <source>
        <dbReference type="SAM" id="MobiDB-lite"/>
    </source>
</evidence>
<gene>
    <name evidence="2" type="ORF">PF001_g29795</name>
</gene>
<evidence type="ECO:0000313" key="2">
    <source>
        <dbReference type="EMBL" id="KAE9268106.1"/>
    </source>
</evidence>
<proteinExistence type="predicted"/>
<dbReference type="Proteomes" id="UP000437068">
    <property type="component" value="Unassembled WGS sequence"/>
</dbReference>
<accession>A0A6A4B6X6</accession>
<feature type="region of interest" description="Disordered" evidence="1">
    <location>
        <begin position="47"/>
        <end position="87"/>
    </location>
</feature>
<sequence>MTREGLIAVQAIVRKVYDLSQLDALVKAKTKDGSHTLELPDMTMQWSSSGRGWAVSPPARANSGGGSASNVEIPPIGERIPVGDTDKKDFFADVDAADDSVEKANK</sequence>
<evidence type="ECO:0000313" key="3">
    <source>
        <dbReference type="Proteomes" id="UP000437068"/>
    </source>
</evidence>
<name>A0A6A4B6X6_9STRA</name>
<dbReference type="AlphaFoldDB" id="A0A6A4B6X6"/>
<comment type="caution">
    <text evidence="2">The sequence shown here is derived from an EMBL/GenBank/DDBJ whole genome shotgun (WGS) entry which is preliminary data.</text>
</comment>
<protein>
    <submittedName>
        <fullName evidence="2">Uncharacterized protein</fullName>
    </submittedName>
</protein>
<reference evidence="2 3" key="1">
    <citation type="submission" date="2018-08" db="EMBL/GenBank/DDBJ databases">
        <title>Genomic investigation of the strawberry pathogen Phytophthora fragariae indicates pathogenicity is determined by transcriptional variation in three key races.</title>
        <authorList>
            <person name="Adams T.M."/>
            <person name="Armitage A.D."/>
            <person name="Sobczyk M.K."/>
            <person name="Bates H.J."/>
            <person name="Dunwell J.M."/>
            <person name="Nellist C.F."/>
            <person name="Harrison R.J."/>
        </authorList>
    </citation>
    <scope>NUCLEOTIDE SEQUENCE [LARGE SCALE GENOMIC DNA]</scope>
    <source>
        <strain evidence="2 3">A4</strain>
    </source>
</reference>